<dbReference type="AlphaFoldDB" id="A0A8J5S1X2"/>
<keyword evidence="3" id="KW-1185">Reference proteome</keyword>
<sequence>MAREEKFYLAHAGSGLTGVREDDRAATMLGSVGCDRRRSARRSAAHPRVSVRLQPANQREAHRRSWSPSGVAAAPLRTAPLPPPPLSLAPPLALRRSHCAALALARAVWK</sequence>
<evidence type="ECO:0000313" key="3">
    <source>
        <dbReference type="Proteomes" id="UP000729402"/>
    </source>
</evidence>
<accession>A0A8J5S1X2</accession>
<proteinExistence type="predicted"/>
<dbReference type="Proteomes" id="UP000729402">
    <property type="component" value="Unassembled WGS sequence"/>
</dbReference>
<evidence type="ECO:0000256" key="1">
    <source>
        <dbReference type="SAM" id="MobiDB-lite"/>
    </source>
</evidence>
<gene>
    <name evidence="2" type="ORF">GUJ93_ZPchr0004g39050</name>
</gene>
<feature type="region of interest" description="Disordered" evidence="1">
    <location>
        <begin position="36"/>
        <end position="82"/>
    </location>
</feature>
<name>A0A8J5S1X2_ZIZPA</name>
<evidence type="ECO:0000313" key="2">
    <source>
        <dbReference type="EMBL" id="KAG8065951.1"/>
    </source>
</evidence>
<protein>
    <submittedName>
        <fullName evidence="2">Uncharacterized protein</fullName>
    </submittedName>
</protein>
<reference evidence="2" key="2">
    <citation type="submission" date="2021-02" db="EMBL/GenBank/DDBJ databases">
        <authorList>
            <person name="Kimball J.A."/>
            <person name="Haas M.W."/>
            <person name="Macchietto M."/>
            <person name="Kono T."/>
            <person name="Duquette J."/>
            <person name="Shao M."/>
        </authorList>
    </citation>
    <scope>NUCLEOTIDE SEQUENCE</scope>
    <source>
        <tissue evidence="2">Fresh leaf tissue</tissue>
    </source>
</reference>
<dbReference type="EMBL" id="JAAALK010000285">
    <property type="protein sequence ID" value="KAG8065951.1"/>
    <property type="molecule type" value="Genomic_DNA"/>
</dbReference>
<reference evidence="2" key="1">
    <citation type="journal article" date="2021" name="bioRxiv">
        <title>Whole Genome Assembly and Annotation of Northern Wild Rice, Zizania palustris L., Supports a Whole Genome Duplication in the Zizania Genus.</title>
        <authorList>
            <person name="Haas M."/>
            <person name="Kono T."/>
            <person name="Macchietto M."/>
            <person name="Millas R."/>
            <person name="McGilp L."/>
            <person name="Shao M."/>
            <person name="Duquette J."/>
            <person name="Hirsch C.N."/>
            <person name="Kimball J."/>
        </authorList>
    </citation>
    <scope>NUCLEOTIDE SEQUENCE</scope>
    <source>
        <tissue evidence="2">Fresh leaf tissue</tissue>
    </source>
</reference>
<comment type="caution">
    <text evidence="2">The sequence shown here is derived from an EMBL/GenBank/DDBJ whole genome shotgun (WGS) entry which is preliminary data.</text>
</comment>
<organism evidence="2 3">
    <name type="scientific">Zizania palustris</name>
    <name type="common">Northern wild rice</name>
    <dbReference type="NCBI Taxonomy" id="103762"/>
    <lineage>
        <taxon>Eukaryota</taxon>
        <taxon>Viridiplantae</taxon>
        <taxon>Streptophyta</taxon>
        <taxon>Embryophyta</taxon>
        <taxon>Tracheophyta</taxon>
        <taxon>Spermatophyta</taxon>
        <taxon>Magnoliopsida</taxon>
        <taxon>Liliopsida</taxon>
        <taxon>Poales</taxon>
        <taxon>Poaceae</taxon>
        <taxon>BOP clade</taxon>
        <taxon>Oryzoideae</taxon>
        <taxon>Oryzeae</taxon>
        <taxon>Zizaniinae</taxon>
        <taxon>Zizania</taxon>
    </lineage>
</organism>